<dbReference type="GO" id="GO:0003682">
    <property type="term" value="F:chromatin binding"/>
    <property type="evidence" value="ECO:0007669"/>
    <property type="project" value="TreeGrafter"/>
</dbReference>
<dbReference type="PROSITE" id="PS00674">
    <property type="entry name" value="AAA"/>
    <property type="match status" value="1"/>
</dbReference>
<organism evidence="8 9">
    <name type="scientific">Coemansia spiralis</name>
    <dbReference type="NCBI Taxonomy" id="417178"/>
    <lineage>
        <taxon>Eukaryota</taxon>
        <taxon>Fungi</taxon>
        <taxon>Fungi incertae sedis</taxon>
        <taxon>Zoopagomycota</taxon>
        <taxon>Kickxellomycotina</taxon>
        <taxon>Kickxellomycetes</taxon>
        <taxon>Kickxellales</taxon>
        <taxon>Kickxellaceae</taxon>
        <taxon>Coemansia</taxon>
    </lineage>
</organism>
<comment type="caution">
    <text evidence="8">The sequence shown here is derived from an EMBL/GenBank/DDBJ whole genome shotgun (WGS) entry which is preliminary data.</text>
</comment>
<feature type="compositionally biased region" description="Basic and acidic residues" evidence="6">
    <location>
        <begin position="30"/>
        <end position="44"/>
    </location>
</feature>
<feature type="compositionally biased region" description="Polar residues" evidence="6">
    <location>
        <begin position="1174"/>
        <end position="1201"/>
    </location>
</feature>
<feature type="region of interest" description="Disordered" evidence="6">
    <location>
        <begin position="910"/>
        <end position="959"/>
    </location>
</feature>
<dbReference type="Proteomes" id="UP001151518">
    <property type="component" value="Unassembled WGS sequence"/>
</dbReference>
<feature type="region of interest" description="Disordered" evidence="6">
    <location>
        <begin position="1158"/>
        <end position="1237"/>
    </location>
</feature>
<sequence length="1343" mass="145658">MARRKGTKRKHDAIQSKFNENDVVSVLGMKETRSSKPVVDRTKQDQPSQTEEADELPSGSSSEGEVDEEERSDGSASFESAEEASEAETDSDSDSDSASDDTGSRSDSSSSQASESEGEDDRSNSKARRIDRASGMRQCSTQSTPPNRSNKPTTASVEALDNNDGPMKLRQRKRSSVNFDNQATVNDNQTTNHNTRQNTRGSRNAAPPKRQSDPKPSQEPESTSGSPTKYNLRQRNKSVNYAIPQLPKSPSPKYKLFRQQMRELEHQAEDMAALSDLEEAITPIRPNADGADDEARLPKPDSKMTGNDELEPILPMNLMELGPERCRRAGYSNDAIFGLMAQATGPSGERHPQPRASFDDIGGLDDYIRSLKEMVVLPLIYPEIYGSFGIKPPRGVLFHGPPGTGKTLMARALSQSCSSQKTGQPIAFFMRRGADCLSKWVGEAERQLRLLFEQAKAFQPSIVFFDELDGLAPVRSSRQDQIHSSIVATLLALMDGIDDRGQVVVIGATNRPDSIDPALRRPGRFDREMLFRLPGPDARRRILRIHTRNWTRRLTMEEEAEIVERTQGWGGADIGALCTESVLAAVRRCVPQIYESSEKIAIDPQQIAVCSLDIARAMSSITPSTKRSSRSGAAALQRQLVPLLGKYQRRATERLCAMLGIANNGGVRGTPDRMGLLTDTAVFKPRVAVYGTTGMGVHGVGAAVAHAVESLEVPVFELSATAMFRASDESASAHIARLFAEAQRKQPSVICISMVNRLAETIGSAAVAVLSSCMQEIGTSDRIGILVTAESTIAAAMGNNGLGVGFTANGFRFVSSGGPGLGGGGFGMGDRVDSKDVSVSYAERVWRAAVPPFARQWFTSTQASSRVLIGMPINSQREAFFTPVVEMIDSMLAASHPDMQLAEETTFGNALGQQPLTPEPSPMASNQVDQRQSPCAAEAAQDSACVQPQPSEAQTAHQREADKLTLRRLKHGLAEVTSILTKNRLFKPFVRPVNAENNAAYYSVVSKPMFLSTVALKTNARKYTTAQAYMEDIKLLCRNARSFSRWSSAARAAGDKDSVAQDEPSGALSGIDEDSGDLAAAERLKRIGFLEELAEKLLQKHLAPELVRAAEEIAQRRELEGTAAIKRRLSISAPNPAANGPHAAGADEAVNIDGNSVAAPQQQPVYRTPEPHTNRATMMATSAQQRRASSVRWSVSTFNNLSTRRRTTSSSSFRPSSSPRPATSKPHTPAEKTGNLGIPLVVHTSTHRKNTNAAEIRRTQFLSSLLDGTRGYSVEALEALRTRLVACVAVVCEQRGGDVEPMVYEALARVLKVWQDDAARDRLSGGAGGHGDGSDYYESGDGE</sequence>
<dbReference type="InterPro" id="IPR003593">
    <property type="entry name" value="AAA+_ATPase"/>
</dbReference>
<dbReference type="InterPro" id="IPR001487">
    <property type="entry name" value="Bromodomain"/>
</dbReference>
<dbReference type="SUPFAM" id="SSF47370">
    <property type="entry name" value="Bromodomain"/>
    <property type="match status" value="1"/>
</dbReference>
<dbReference type="InterPro" id="IPR041569">
    <property type="entry name" value="AAA_lid_3"/>
</dbReference>
<dbReference type="FunFam" id="3.40.50.300:FF:000061">
    <property type="entry name" value="ATPase family, AAA domain-containing 2"/>
    <property type="match status" value="1"/>
</dbReference>
<dbReference type="InterPro" id="IPR027417">
    <property type="entry name" value="P-loop_NTPase"/>
</dbReference>
<keyword evidence="3" id="KW-0067">ATP-binding</keyword>
<dbReference type="GO" id="GO:0006337">
    <property type="term" value="P:nucleosome disassembly"/>
    <property type="evidence" value="ECO:0007669"/>
    <property type="project" value="TreeGrafter"/>
</dbReference>
<feature type="compositionally biased region" description="Polar residues" evidence="6">
    <location>
        <begin position="923"/>
        <end position="933"/>
    </location>
</feature>
<feature type="compositionally biased region" description="Low complexity" evidence="6">
    <location>
        <begin position="188"/>
        <end position="200"/>
    </location>
</feature>
<gene>
    <name evidence="8" type="primary">YTA7</name>
    <name evidence="8" type="ORF">GGI25_003609</name>
</gene>
<dbReference type="Pfam" id="PF00004">
    <property type="entry name" value="AAA"/>
    <property type="match status" value="1"/>
</dbReference>
<dbReference type="GO" id="GO:0045815">
    <property type="term" value="P:transcription initiation-coupled chromatin remodeling"/>
    <property type="evidence" value="ECO:0007669"/>
    <property type="project" value="TreeGrafter"/>
</dbReference>
<feature type="compositionally biased region" description="Polar residues" evidence="6">
    <location>
        <begin position="137"/>
        <end position="156"/>
    </location>
</feature>
<dbReference type="GO" id="GO:0005524">
    <property type="term" value="F:ATP binding"/>
    <property type="evidence" value="ECO:0007669"/>
    <property type="project" value="UniProtKB-KW"/>
</dbReference>
<dbReference type="Gene3D" id="3.40.50.300">
    <property type="entry name" value="P-loop containing nucleotide triphosphate hydrolases"/>
    <property type="match status" value="1"/>
</dbReference>
<keyword evidence="2" id="KW-0547">Nucleotide-binding</keyword>
<evidence type="ECO:0000256" key="5">
    <source>
        <dbReference type="PROSITE-ProRule" id="PRU00035"/>
    </source>
</evidence>
<dbReference type="InterPro" id="IPR036427">
    <property type="entry name" value="Bromodomain-like_sf"/>
</dbReference>
<dbReference type="SMART" id="SM00382">
    <property type="entry name" value="AAA"/>
    <property type="match status" value="1"/>
</dbReference>
<dbReference type="OrthoDB" id="5421at2759"/>
<dbReference type="PROSITE" id="PS50014">
    <property type="entry name" value="BROMODOMAIN_2"/>
    <property type="match status" value="1"/>
</dbReference>
<dbReference type="InterPro" id="IPR003960">
    <property type="entry name" value="ATPase_AAA_CS"/>
</dbReference>
<evidence type="ECO:0000256" key="1">
    <source>
        <dbReference type="ARBA" id="ARBA00006914"/>
    </source>
</evidence>
<feature type="region of interest" description="Disordered" evidence="6">
    <location>
        <begin position="284"/>
        <end position="309"/>
    </location>
</feature>
<dbReference type="InterPro" id="IPR003959">
    <property type="entry name" value="ATPase_AAA_core"/>
</dbReference>
<dbReference type="GO" id="GO:0016887">
    <property type="term" value="F:ATP hydrolysis activity"/>
    <property type="evidence" value="ECO:0007669"/>
    <property type="project" value="InterPro"/>
</dbReference>
<dbReference type="Pfam" id="PF00439">
    <property type="entry name" value="Bromodomain"/>
    <property type="match status" value="1"/>
</dbReference>
<dbReference type="SUPFAM" id="SSF52540">
    <property type="entry name" value="P-loop containing nucleoside triphosphate hydrolases"/>
    <property type="match status" value="1"/>
</dbReference>
<dbReference type="PANTHER" id="PTHR23069">
    <property type="entry name" value="AAA DOMAIN-CONTAINING"/>
    <property type="match status" value="1"/>
</dbReference>
<evidence type="ECO:0000313" key="9">
    <source>
        <dbReference type="Proteomes" id="UP001151518"/>
    </source>
</evidence>
<accession>A0A9W8G1T6</accession>
<dbReference type="Pfam" id="PF17862">
    <property type="entry name" value="AAA_lid_3"/>
    <property type="match status" value="1"/>
</dbReference>
<proteinExistence type="inferred from homology"/>
<evidence type="ECO:0000256" key="6">
    <source>
        <dbReference type="SAM" id="MobiDB-lite"/>
    </source>
</evidence>
<feature type="compositionally biased region" description="Basic residues" evidence="6">
    <location>
        <begin position="1"/>
        <end position="11"/>
    </location>
</feature>
<feature type="compositionally biased region" description="Basic and acidic residues" evidence="6">
    <location>
        <begin position="121"/>
        <end position="134"/>
    </location>
</feature>
<evidence type="ECO:0000313" key="8">
    <source>
        <dbReference type="EMBL" id="KAJ2676459.1"/>
    </source>
</evidence>
<feature type="compositionally biased region" description="Acidic residues" evidence="6">
    <location>
        <begin position="80"/>
        <end position="99"/>
    </location>
</feature>
<feature type="compositionally biased region" description="Polar residues" evidence="6">
    <location>
        <begin position="176"/>
        <end position="187"/>
    </location>
</feature>
<comment type="similarity">
    <text evidence="1">Belongs to the AAA ATPase family.</text>
</comment>
<dbReference type="GO" id="GO:0006334">
    <property type="term" value="P:nucleosome assembly"/>
    <property type="evidence" value="ECO:0007669"/>
    <property type="project" value="TreeGrafter"/>
</dbReference>
<evidence type="ECO:0000259" key="7">
    <source>
        <dbReference type="PROSITE" id="PS50014"/>
    </source>
</evidence>
<feature type="compositionally biased region" description="Basic and acidic residues" evidence="6">
    <location>
        <begin position="293"/>
        <end position="302"/>
    </location>
</feature>
<feature type="compositionally biased region" description="Low complexity" evidence="6">
    <location>
        <begin position="1208"/>
        <end position="1226"/>
    </location>
</feature>
<feature type="region of interest" description="Disordered" evidence="6">
    <location>
        <begin position="1054"/>
        <end position="1074"/>
    </location>
</feature>
<dbReference type="GO" id="GO:0005634">
    <property type="term" value="C:nucleus"/>
    <property type="evidence" value="ECO:0007669"/>
    <property type="project" value="TreeGrafter"/>
</dbReference>
<feature type="compositionally biased region" description="Polar residues" evidence="6">
    <location>
        <begin position="219"/>
        <end position="235"/>
    </location>
</feature>
<dbReference type="Gene3D" id="1.10.8.60">
    <property type="match status" value="1"/>
</dbReference>
<feature type="region of interest" description="Disordered" evidence="6">
    <location>
        <begin position="1"/>
        <end position="235"/>
    </location>
</feature>
<dbReference type="Gene3D" id="1.20.920.10">
    <property type="entry name" value="Bromodomain-like"/>
    <property type="match status" value="1"/>
</dbReference>
<dbReference type="GO" id="GO:0042393">
    <property type="term" value="F:histone binding"/>
    <property type="evidence" value="ECO:0007669"/>
    <property type="project" value="TreeGrafter"/>
</dbReference>
<dbReference type="SMART" id="SM00297">
    <property type="entry name" value="BROMO"/>
    <property type="match status" value="1"/>
</dbReference>
<evidence type="ECO:0000256" key="4">
    <source>
        <dbReference type="ARBA" id="ARBA00023117"/>
    </source>
</evidence>
<feature type="domain" description="Bromo" evidence="7">
    <location>
        <begin position="981"/>
        <end position="1051"/>
    </location>
</feature>
<feature type="compositionally biased region" description="Polar residues" evidence="6">
    <location>
        <begin position="944"/>
        <end position="956"/>
    </location>
</feature>
<protein>
    <submittedName>
        <fullName evidence="8">TAT-binding protein-like protein 7, AAA ATPase</fullName>
    </submittedName>
</protein>
<dbReference type="PANTHER" id="PTHR23069:SF0">
    <property type="entry name" value="TAT-BINDING HOMOLOG 7"/>
    <property type="match status" value="1"/>
</dbReference>
<name>A0A9W8G1T6_9FUNG</name>
<dbReference type="EMBL" id="JANBTW010000040">
    <property type="protein sequence ID" value="KAJ2676459.1"/>
    <property type="molecule type" value="Genomic_DNA"/>
</dbReference>
<evidence type="ECO:0000256" key="3">
    <source>
        <dbReference type="ARBA" id="ARBA00022840"/>
    </source>
</evidence>
<reference evidence="8" key="1">
    <citation type="submission" date="2022-07" db="EMBL/GenBank/DDBJ databases">
        <title>Phylogenomic reconstructions and comparative analyses of Kickxellomycotina fungi.</title>
        <authorList>
            <person name="Reynolds N.K."/>
            <person name="Stajich J.E."/>
            <person name="Barry K."/>
            <person name="Grigoriev I.V."/>
            <person name="Crous P."/>
            <person name="Smith M.E."/>
        </authorList>
    </citation>
    <scope>NUCLEOTIDE SEQUENCE</scope>
    <source>
        <strain evidence="8">NRRL 3115</strain>
    </source>
</reference>
<feature type="region of interest" description="Disordered" evidence="6">
    <location>
        <begin position="1322"/>
        <end position="1343"/>
    </location>
</feature>
<feature type="compositionally biased region" description="Low complexity" evidence="6">
    <location>
        <begin position="105"/>
        <end position="115"/>
    </location>
</feature>
<evidence type="ECO:0000256" key="2">
    <source>
        <dbReference type="ARBA" id="ARBA00022741"/>
    </source>
</evidence>
<dbReference type="InterPro" id="IPR045199">
    <property type="entry name" value="ATAD2-like"/>
</dbReference>
<keyword evidence="4 5" id="KW-0103">Bromodomain</keyword>